<accession>A0A653DX74</accession>
<gene>
    <name evidence="1" type="ORF">PMYSY11_0010</name>
</gene>
<reference evidence="1" key="1">
    <citation type="submission" date="2019-02" db="EMBL/GenBank/DDBJ databases">
        <authorList>
            <consortium name="Genoscope - CEA"/>
            <person name="William W."/>
        </authorList>
    </citation>
    <scope>NUCLEOTIDE SEQUENCE [LARGE SCALE GENOMIC DNA]</scope>
    <source>
        <strain evidence="1">YSy11</strain>
    </source>
</reference>
<organism evidence="1">
    <name type="scientific">Pseudomonas marincola</name>
    <dbReference type="NCBI Taxonomy" id="437900"/>
    <lineage>
        <taxon>Bacteria</taxon>
        <taxon>Pseudomonadati</taxon>
        <taxon>Pseudomonadota</taxon>
        <taxon>Gammaproteobacteria</taxon>
        <taxon>Pseudomonadales</taxon>
        <taxon>Pseudomonadaceae</taxon>
        <taxon>Pseudomonas</taxon>
    </lineage>
</organism>
<protein>
    <submittedName>
        <fullName evidence="1">Uncharacterized protein</fullName>
    </submittedName>
</protein>
<dbReference type="AlphaFoldDB" id="A0A653DX74"/>
<proteinExistence type="predicted"/>
<evidence type="ECO:0000313" key="1">
    <source>
        <dbReference type="EMBL" id="VEV95057.1"/>
    </source>
</evidence>
<dbReference type="EMBL" id="LR215729">
    <property type="protein sequence ID" value="VEV95057.1"/>
    <property type="molecule type" value="Genomic_DNA"/>
</dbReference>
<name>A0A653DX74_9PSED</name>
<sequence>MLPEAELPVGELYAVYPSRRFQAMKVKASTF</sequence>